<proteinExistence type="predicted"/>
<feature type="chain" id="PRO_5045839060" description="DUF3168 domain-containing protein" evidence="1">
    <location>
        <begin position="21"/>
        <end position="145"/>
    </location>
</feature>
<evidence type="ECO:0000313" key="2">
    <source>
        <dbReference type="EMBL" id="MBW6400738.1"/>
    </source>
</evidence>
<evidence type="ECO:0000256" key="1">
    <source>
        <dbReference type="SAM" id="SignalP"/>
    </source>
</evidence>
<feature type="signal peptide" evidence="1">
    <location>
        <begin position="1"/>
        <end position="20"/>
    </location>
</feature>
<keyword evidence="1" id="KW-0732">Signal</keyword>
<accession>A0ABS7AEK6</accession>
<dbReference type="EMBL" id="JAHYBZ010000008">
    <property type="protein sequence ID" value="MBW6400738.1"/>
    <property type="molecule type" value="Genomic_DNA"/>
</dbReference>
<organism evidence="2 3">
    <name type="scientific">Roseomonas alba</name>
    <dbReference type="NCBI Taxonomy" id="2846776"/>
    <lineage>
        <taxon>Bacteria</taxon>
        <taxon>Pseudomonadati</taxon>
        <taxon>Pseudomonadota</taxon>
        <taxon>Alphaproteobacteria</taxon>
        <taxon>Acetobacterales</taxon>
        <taxon>Roseomonadaceae</taxon>
        <taxon>Roseomonas</taxon>
    </lineage>
</organism>
<dbReference type="RefSeq" id="WP_219765295.1">
    <property type="nucleotide sequence ID" value="NZ_JAHYBZ010000008.1"/>
</dbReference>
<name>A0ABS7AEK6_9PROT</name>
<dbReference type="Proteomes" id="UP001196565">
    <property type="component" value="Unassembled WGS sequence"/>
</dbReference>
<reference evidence="2 3" key="1">
    <citation type="submission" date="2021-07" db="EMBL/GenBank/DDBJ databases">
        <authorList>
            <person name="So Y."/>
        </authorList>
    </citation>
    <scope>NUCLEOTIDE SEQUENCE [LARGE SCALE GENOMIC DNA]</scope>
    <source>
        <strain evidence="2 3">HJA6</strain>
    </source>
</reference>
<gene>
    <name evidence="2" type="ORF">KPL78_22955</name>
</gene>
<comment type="caution">
    <text evidence="2">The sequence shown here is derived from an EMBL/GenBank/DDBJ whole genome shotgun (WGS) entry which is preliminary data.</text>
</comment>
<protein>
    <recommendedName>
        <fullName evidence="4">DUF3168 domain-containing protein</fullName>
    </recommendedName>
</protein>
<keyword evidence="3" id="KW-1185">Reference proteome</keyword>
<evidence type="ECO:0008006" key="4">
    <source>
        <dbReference type="Google" id="ProtNLM"/>
    </source>
</evidence>
<evidence type="ECO:0000313" key="3">
    <source>
        <dbReference type="Proteomes" id="UP001196565"/>
    </source>
</evidence>
<sequence>MRRKILALALLASLPLEAQADRAFCEGLQGLVQAAQSDFDWLPRMSHNIPGSLDERRGMVRSEDGPVRGAYIAVMFRHDANPAQLRERFAALQREVAGCLQDASALGTQQGGGGIVARWQTPYADISLRGVDGGGEIELSVARRW</sequence>